<comment type="similarity">
    <text evidence="1 13">Belongs to the helicase family. DnaB subfamily.</text>
</comment>
<evidence type="ECO:0000313" key="16">
    <source>
        <dbReference type="Proteomes" id="UP000282818"/>
    </source>
</evidence>
<dbReference type="NCBIfam" id="TIGR00665">
    <property type="entry name" value="DnaB"/>
    <property type="match status" value="1"/>
</dbReference>
<evidence type="ECO:0000256" key="5">
    <source>
        <dbReference type="ARBA" id="ARBA00022801"/>
    </source>
</evidence>
<dbReference type="GO" id="GO:0005829">
    <property type="term" value="C:cytosol"/>
    <property type="evidence" value="ECO:0007669"/>
    <property type="project" value="TreeGrafter"/>
</dbReference>
<evidence type="ECO:0000313" key="15">
    <source>
        <dbReference type="EMBL" id="RVU30501.1"/>
    </source>
</evidence>
<keyword evidence="3 13" id="KW-0235">DNA replication</keyword>
<dbReference type="InterPro" id="IPR007693">
    <property type="entry name" value="DNA_helicase_DnaB-like_N"/>
</dbReference>
<dbReference type="CDD" id="cd00984">
    <property type="entry name" value="DnaB_C"/>
    <property type="match status" value="1"/>
</dbReference>
<evidence type="ECO:0000256" key="7">
    <source>
        <dbReference type="ARBA" id="ARBA00022840"/>
    </source>
</evidence>
<dbReference type="SUPFAM" id="SSF48024">
    <property type="entry name" value="N-terminal domain of DnaB helicase"/>
    <property type="match status" value="1"/>
</dbReference>
<keyword evidence="6 13" id="KW-0347">Helicase</keyword>
<feature type="domain" description="SF4 helicase" evidence="14">
    <location>
        <begin position="188"/>
        <end position="455"/>
    </location>
</feature>
<evidence type="ECO:0000256" key="4">
    <source>
        <dbReference type="ARBA" id="ARBA00022741"/>
    </source>
</evidence>
<gene>
    <name evidence="15" type="primary">dnaB</name>
    <name evidence="15" type="ORF">EOE65_12015</name>
</gene>
<dbReference type="EC" id="5.6.2.3" evidence="12 13"/>
<evidence type="ECO:0000256" key="9">
    <source>
        <dbReference type="ARBA" id="ARBA00023235"/>
    </source>
</evidence>
<dbReference type="GO" id="GO:0016887">
    <property type="term" value="F:ATP hydrolysis activity"/>
    <property type="evidence" value="ECO:0007669"/>
    <property type="project" value="RHEA"/>
</dbReference>
<dbReference type="Proteomes" id="UP000282818">
    <property type="component" value="Unassembled WGS sequence"/>
</dbReference>
<dbReference type="AlphaFoldDB" id="A0A437Q7I6"/>
<dbReference type="Pfam" id="PF00772">
    <property type="entry name" value="DnaB"/>
    <property type="match status" value="1"/>
</dbReference>
<protein>
    <recommendedName>
        <fullName evidence="12 13">Replicative DNA helicase</fullName>
        <ecNumber evidence="12 13">5.6.2.3</ecNumber>
    </recommendedName>
</protein>
<dbReference type="GO" id="GO:0003677">
    <property type="term" value="F:DNA binding"/>
    <property type="evidence" value="ECO:0007669"/>
    <property type="project" value="UniProtKB-UniRule"/>
</dbReference>
<dbReference type="SUPFAM" id="SSF52540">
    <property type="entry name" value="P-loop containing nucleoside triphosphate hydrolases"/>
    <property type="match status" value="1"/>
</dbReference>
<dbReference type="Gene3D" id="1.10.860.10">
    <property type="entry name" value="DNAb Helicase, Chain A"/>
    <property type="match status" value="1"/>
</dbReference>
<evidence type="ECO:0000256" key="1">
    <source>
        <dbReference type="ARBA" id="ARBA00008428"/>
    </source>
</evidence>
<dbReference type="FunFam" id="3.40.50.300:FF:000076">
    <property type="entry name" value="Replicative DNA helicase"/>
    <property type="match status" value="1"/>
</dbReference>
<dbReference type="PROSITE" id="PS51199">
    <property type="entry name" value="SF4_HELICASE"/>
    <property type="match status" value="1"/>
</dbReference>
<evidence type="ECO:0000256" key="10">
    <source>
        <dbReference type="ARBA" id="ARBA00044932"/>
    </source>
</evidence>
<evidence type="ECO:0000256" key="11">
    <source>
        <dbReference type="ARBA" id="ARBA00048954"/>
    </source>
</evidence>
<evidence type="ECO:0000259" key="14">
    <source>
        <dbReference type="PROSITE" id="PS51199"/>
    </source>
</evidence>
<evidence type="ECO:0000256" key="2">
    <source>
        <dbReference type="ARBA" id="ARBA00022515"/>
    </source>
</evidence>
<dbReference type="Pfam" id="PF03796">
    <property type="entry name" value="DnaB_C"/>
    <property type="match status" value="1"/>
</dbReference>
<keyword evidence="5 13" id="KW-0378">Hydrolase</keyword>
<dbReference type="NCBIfam" id="NF004384">
    <property type="entry name" value="PRK05748.1"/>
    <property type="match status" value="1"/>
</dbReference>
<sequence>MELAELHDQEVADVKTVPHSIEAEQSVLGGLMLDNNAWDTAAEILIEDHFYRHDHRLIYRVMQKLVNNQSPLDVVTLSEELDRTGDLDRAGGLDYLVELAKNTPSAANIRAYAEIVRDRALLRQMISVAHEISENAFYPEGRASDEILNDAEQRIFQIAENRPNQGGPESVNPLLKKAVERIDFLFNNSSELTGVTTGFDDLDDRTAGMQPSDLIIVAARPSMGKTTFAMNLVENALMADEKPVLVFSLEMPADQLVSRMLSSLGRIDQTKVRTGQLEEEDWPKLTTAVNMLRDKPLFIDDTSGISPNEMRTRARRIVREHGEIGMIMVDYLQLMQIKTGKASSRAEEISEISRSLKALAKEMNCPVVALSQLNRSLENRPNKRPVNSDLRESGAIEQDADVIMFIYRDEVYNEDSSDKGIAEIIIGKQRNGPIGSIKLAFLGKYTRFEGLARGSYEFDE</sequence>
<evidence type="ECO:0000256" key="13">
    <source>
        <dbReference type="RuleBase" id="RU362085"/>
    </source>
</evidence>
<comment type="function">
    <text evidence="10 13">The main replicative DNA helicase, it participates in initiation and elongation during chromosome replication. Travels ahead of the DNA replisome, separating dsDNA into templates for DNA synthesis. A processive ATP-dependent 5'-3' DNA helicase it has DNA-dependent ATPase activity.</text>
</comment>
<dbReference type="GO" id="GO:0043139">
    <property type="term" value="F:5'-3' DNA helicase activity"/>
    <property type="evidence" value="ECO:0007669"/>
    <property type="project" value="UniProtKB-EC"/>
</dbReference>
<keyword evidence="8 13" id="KW-0238">DNA-binding</keyword>
<dbReference type="RefSeq" id="WP_127694697.1">
    <property type="nucleotide sequence ID" value="NZ_SACQ01000005.1"/>
</dbReference>
<keyword evidence="2 13" id="KW-0639">Primosome</keyword>
<dbReference type="InterPro" id="IPR007694">
    <property type="entry name" value="DNA_helicase_DnaB-like_C"/>
</dbReference>
<dbReference type="GO" id="GO:0005524">
    <property type="term" value="F:ATP binding"/>
    <property type="evidence" value="ECO:0007669"/>
    <property type="project" value="UniProtKB-UniRule"/>
</dbReference>
<keyword evidence="4 13" id="KW-0547">Nucleotide-binding</keyword>
<dbReference type="InterPro" id="IPR027417">
    <property type="entry name" value="P-loop_NTPase"/>
</dbReference>
<evidence type="ECO:0000256" key="6">
    <source>
        <dbReference type="ARBA" id="ARBA00022806"/>
    </source>
</evidence>
<organism evidence="15 16">
    <name type="scientific">Neptunomonas marina</name>
    <dbReference type="NCBI Taxonomy" id="1815562"/>
    <lineage>
        <taxon>Bacteria</taxon>
        <taxon>Pseudomonadati</taxon>
        <taxon>Pseudomonadota</taxon>
        <taxon>Gammaproteobacteria</taxon>
        <taxon>Oceanospirillales</taxon>
        <taxon>Oceanospirillaceae</taxon>
        <taxon>Neptunomonas</taxon>
    </lineage>
</organism>
<dbReference type="GO" id="GO:0006269">
    <property type="term" value="P:DNA replication, synthesis of primer"/>
    <property type="evidence" value="ECO:0007669"/>
    <property type="project" value="UniProtKB-UniRule"/>
</dbReference>
<keyword evidence="16" id="KW-1185">Reference proteome</keyword>
<dbReference type="InterPro" id="IPR007692">
    <property type="entry name" value="DNA_helicase_DnaB"/>
</dbReference>
<dbReference type="Gene3D" id="3.40.50.300">
    <property type="entry name" value="P-loop containing nucleotide triphosphate hydrolases"/>
    <property type="match status" value="1"/>
</dbReference>
<keyword evidence="9" id="KW-0413">Isomerase</keyword>
<dbReference type="InterPro" id="IPR016136">
    <property type="entry name" value="DNA_helicase_N/primase_C"/>
</dbReference>
<dbReference type="GO" id="GO:1990077">
    <property type="term" value="C:primosome complex"/>
    <property type="evidence" value="ECO:0007669"/>
    <property type="project" value="UniProtKB-UniRule"/>
</dbReference>
<evidence type="ECO:0000256" key="12">
    <source>
        <dbReference type="NCBIfam" id="TIGR00665"/>
    </source>
</evidence>
<keyword evidence="7 13" id="KW-0067">ATP-binding</keyword>
<proteinExistence type="inferred from homology"/>
<reference evidence="15 16" key="1">
    <citation type="submission" date="2019-01" db="EMBL/GenBank/DDBJ databases">
        <authorList>
            <person name="Chen W.-M."/>
        </authorList>
    </citation>
    <scope>NUCLEOTIDE SEQUENCE [LARGE SCALE GENOMIC DNA]</scope>
    <source>
        <strain evidence="15 16">HPM-16</strain>
    </source>
</reference>
<dbReference type="FunFam" id="1.10.860.10:FF:000001">
    <property type="entry name" value="Replicative DNA helicase"/>
    <property type="match status" value="1"/>
</dbReference>
<name>A0A437Q7I6_9GAMM</name>
<dbReference type="InterPro" id="IPR036185">
    <property type="entry name" value="DNA_heli_DnaB-like_N_sf"/>
</dbReference>
<dbReference type="PANTHER" id="PTHR30153">
    <property type="entry name" value="REPLICATIVE DNA HELICASE DNAB"/>
    <property type="match status" value="1"/>
</dbReference>
<comment type="caution">
    <text evidence="15">The sequence shown here is derived from an EMBL/GenBank/DDBJ whole genome shotgun (WGS) entry which is preliminary data.</text>
</comment>
<evidence type="ECO:0000256" key="3">
    <source>
        <dbReference type="ARBA" id="ARBA00022705"/>
    </source>
</evidence>
<dbReference type="GO" id="GO:0042802">
    <property type="term" value="F:identical protein binding"/>
    <property type="evidence" value="ECO:0007669"/>
    <property type="project" value="UniProtKB-ARBA"/>
</dbReference>
<evidence type="ECO:0000256" key="8">
    <source>
        <dbReference type="ARBA" id="ARBA00023125"/>
    </source>
</evidence>
<comment type="catalytic activity">
    <reaction evidence="11 13">
        <text>ATP + H2O = ADP + phosphate + H(+)</text>
        <dbReference type="Rhea" id="RHEA:13065"/>
        <dbReference type="ChEBI" id="CHEBI:15377"/>
        <dbReference type="ChEBI" id="CHEBI:15378"/>
        <dbReference type="ChEBI" id="CHEBI:30616"/>
        <dbReference type="ChEBI" id="CHEBI:43474"/>
        <dbReference type="ChEBI" id="CHEBI:456216"/>
        <dbReference type="EC" id="5.6.2.3"/>
    </reaction>
</comment>
<dbReference type="PANTHER" id="PTHR30153:SF2">
    <property type="entry name" value="REPLICATIVE DNA HELICASE"/>
    <property type="match status" value="1"/>
</dbReference>
<dbReference type="EMBL" id="SACQ01000005">
    <property type="protein sequence ID" value="RVU30501.1"/>
    <property type="molecule type" value="Genomic_DNA"/>
</dbReference>
<accession>A0A437Q7I6</accession>